<evidence type="ECO:0000313" key="1">
    <source>
        <dbReference type="EMBL" id="MBD4340355.1"/>
    </source>
</evidence>
<protein>
    <submittedName>
        <fullName evidence="1">Uncharacterized protein</fullName>
    </submittedName>
</protein>
<reference evidence="1" key="1">
    <citation type="submission" date="2020-01" db="EMBL/GenBank/DDBJ databases">
        <authorList>
            <person name="Richard D."/>
        </authorList>
    </citation>
    <scope>NUCLEOTIDE SEQUENCE</scope>
    <source>
        <strain evidence="1">JP541</strain>
    </source>
</reference>
<sequence>MSRRVTSNSMQVLAFANSNAGNASECSDLSASDAAPQASVYAMATAIEH</sequence>
<evidence type="ECO:0000313" key="2">
    <source>
        <dbReference type="Proteomes" id="UP000653002"/>
    </source>
</evidence>
<organism evidence="1 2">
    <name type="scientific">Xanthomonas citri pv. citri</name>
    <dbReference type="NCBI Taxonomy" id="611301"/>
    <lineage>
        <taxon>Bacteria</taxon>
        <taxon>Pseudomonadati</taxon>
        <taxon>Pseudomonadota</taxon>
        <taxon>Gammaproteobacteria</taxon>
        <taxon>Lysobacterales</taxon>
        <taxon>Lysobacteraceae</taxon>
        <taxon>Xanthomonas</taxon>
    </lineage>
</organism>
<name>A0A8I0HC97_XANCI</name>
<dbReference type="AlphaFoldDB" id="A0A8I0HC97"/>
<dbReference type="EMBL" id="JAABFR010002573">
    <property type="protein sequence ID" value="MBD4340355.1"/>
    <property type="molecule type" value="Genomic_DNA"/>
</dbReference>
<proteinExistence type="predicted"/>
<comment type="caution">
    <text evidence="1">The sequence shown here is derived from an EMBL/GenBank/DDBJ whole genome shotgun (WGS) entry which is preliminary data.</text>
</comment>
<accession>A0A8I0HC97</accession>
<dbReference type="Proteomes" id="UP000653002">
    <property type="component" value="Unassembled WGS sequence"/>
</dbReference>
<gene>
    <name evidence="1" type="ORF">GUH15_30790</name>
</gene>